<dbReference type="InterPro" id="IPR039723">
    <property type="entry name" value="Vps71/ZNHIT1"/>
</dbReference>
<evidence type="ECO:0000313" key="6">
    <source>
        <dbReference type="EMBL" id="PSS23142.1"/>
    </source>
</evidence>
<proteinExistence type="predicted"/>
<evidence type="ECO:0000256" key="3">
    <source>
        <dbReference type="ARBA" id="ARBA00022833"/>
    </source>
</evidence>
<dbReference type="PANTHER" id="PTHR13093">
    <property type="entry name" value="ZINC FINGER HIT DOMAIN CONTAINING PROTEIN 1"/>
    <property type="match status" value="1"/>
</dbReference>
<evidence type="ECO:0000259" key="5">
    <source>
        <dbReference type="Pfam" id="PF04438"/>
    </source>
</evidence>
<dbReference type="CDD" id="cd21437">
    <property type="entry name" value="zf-HIT_ZNHIT1_like"/>
    <property type="match status" value="1"/>
</dbReference>
<gene>
    <name evidence="6" type="ORF">M430DRAFT_17066</name>
</gene>
<keyword evidence="7" id="KW-1185">Reference proteome</keyword>
<dbReference type="OrthoDB" id="74807at2759"/>
<feature type="domain" description="HIT-type" evidence="5">
    <location>
        <begin position="260"/>
        <end position="287"/>
    </location>
</feature>
<reference evidence="6 7" key="1">
    <citation type="journal article" date="2018" name="New Phytol.">
        <title>Comparative genomics and transcriptomics depict ericoid mycorrhizal fungi as versatile saprotrophs and plant mutualists.</title>
        <authorList>
            <person name="Martino E."/>
            <person name="Morin E."/>
            <person name="Grelet G.A."/>
            <person name="Kuo A."/>
            <person name="Kohler A."/>
            <person name="Daghino S."/>
            <person name="Barry K.W."/>
            <person name="Cichocki N."/>
            <person name="Clum A."/>
            <person name="Dockter R.B."/>
            <person name="Hainaut M."/>
            <person name="Kuo R.C."/>
            <person name="LaButti K."/>
            <person name="Lindahl B.D."/>
            <person name="Lindquist E.A."/>
            <person name="Lipzen A."/>
            <person name="Khouja H.R."/>
            <person name="Magnuson J."/>
            <person name="Murat C."/>
            <person name="Ohm R.A."/>
            <person name="Singer S.W."/>
            <person name="Spatafora J.W."/>
            <person name="Wang M."/>
            <person name="Veneault-Fourrey C."/>
            <person name="Henrissat B."/>
            <person name="Grigoriev I.V."/>
            <person name="Martin F.M."/>
            <person name="Perotto S."/>
        </authorList>
    </citation>
    <scope>NUCLEOTIDE SEQUENCE [LARGE SCALE GENOMIC DNA]</scope>
    <source>
        <strain evidence="6 7">ATCC 22711</strain>
    </source>
</reference>
<evidence type="ECO:0000313" key="7">
    <source>
        <dbReference type="Proteomes" id="UP000241818"/>
    </source>
</evidence>
<feature type="region of interest" description="Disordered" evidence="4">
    <location>
        <begin position="129"/>
        <end position="213"/>
    </location>
</feature>
<keyword evidence="3" id="KW-0862">Zinc</keyword>
<dbReference type="EMBL" id="KZ679008">
    <property type="protein sequence ID" value="PSS23142.1"/>
    <property type="molecule type" value="Genomic_DNA"/>
</dbReference>
<dbReference type="InParanoid" id="A0A2T3B8I2"/>
<dbReference type="AlphaFoldDB" id="A0A2T3B8I2"/>
<dbReference type="Proteomes" id="UP000241818">
    <property type="component" value="Unassembled WGS sequence"/>
</dbReference>
<accession>A0A2T3B8I2</accession>
<organism evidence="6 7">
    <name type="scientific">Amorphotheca resinae ATCC 22711</name>
    <dbReference type="NCBI Taxonomy" id="857342"/>
    <lineage>
        <taxon>Eukaryota</taxon>
        <taxon>Fungi</taxon>
        <taxon>Dikarya</taxon>
        <taxon>Ascomycota</taxon>
        <taxon>Pezizomycotina</taxon>
        <taxon>Leotiomycetes</taxon>
        <taxon>Helotiales</taxon>
        <taxon>Amorphothecaceae</taxon>
        <taxon>Amorphotheca</taxon>
    </lineage>
</organism>
<dbReference type="Pfam" id="PF04438">
    <property type="entry name" value="zf-HIT"/>
    <property type="match status" value="1"/>
</dbReference>
<dbReference type="GO" id="GO:0006338">
    <property type="term" value="P:chromatin remodeling"/>
    <property type="evidence" value="ECO:0007669"/>
    <property type="project" value="InterPro"/>
</dbReference>
<keyword evidence="2" id="KW-0863">Zinc-finger</keyword>
<name>A0A2T3B8I2_AMORE</name>
<feature type="compositionally biased region" description="Pro residues" evidence="4">
    <location>
        <begin position="136"/>
        <end position="148"/>
    </location>
</feature>
<evidence type="ECO:0000256" key="2">
    <source>
        <dbReference type="ARBA" id="ARBA00022771"/>
    </source>
</evidence>
<dbReference type="InterPro" id="IPR007529">
    <property type="entry name" value="Znf_HIT"/>
</dbReference>
<dbReference type="GeneID" id="36571678"/>
<evidence type="ECO:0000256" key="1">
    <source>
        <dbReference type="ARBA" id="ARBA00022723"/>
    </source>
</evidence>
<protein>
    <recommendedName>
        <fullName evidence="5">HIT-type domain-containing protein</fullName>
    </recommendedName>
</protein>
<keyword evidence="1" id="KW-0479">Metal-binding</keyword>
<dbReference type="GO" id="GO:0005634">
    <property type="term" value="C:nucleus"/>
    <property type="evidence" value="ECO:0007669"/>
    <property type="project" value="UniProtKB-ARBA"/>
</dbReference>
<dbReference type="GO" id="GO:0008270">
    <property type="term" value="F:zinc ion binding"/>
    <property type="evidence" value="ECO:0007669"/>
    <property type="project" value="UniProtKB-KW"/>
</dbReference>
<sequence length="300" mass="32585">MLNFGVLEVANSTVPAAPGWAYVPDVGANASMSALQPSRSKRMRAQIAASPHETTAKQDAKILRELTALDRENHRDVSIPVPVRHRDNAGRVSHGKVTPAVRKILQSQKTFANHLADYEALSVINSSLPPSNQPVVPSPATPSTPHPPSTSKRTHRKKDAGAGPAPTPLRRVSAASEAATPAPIKSEISHDTPMKDAPILSLNSTAEPPPHPEDNNPLLVSWIPQLPTQEEMEKLLAAPPLSYNDARGPWIPDDMRKPVRHFCDVCGYWGRVRCMRCGGRVCALECLGVHQEECFTRYGA</sequence>
<evidence type="ECO:0000256" key="4">
    <source>
        <dbReference type="SAM" id="MobiDB-lite"/>
    </source>
</evidence>
<dbReference type="RefSeq" id="XP_024723188.1">
    <property type="nucleotide sequence ID" value="XM_024863597.1"/>
</dbReference>
<dbReference type="STRING" id="857342.A0A2T3B8I2"/>